<dbReference type="PANTHER" id="PTHR45754">
    <property type="entry name" value="METHYLENETETRAHYDROFOLATE REDUCTASE"/>
    <property type="match status" value="1"/>
</dbReference>
<evidence type="ECO:0000313" key="9">
    <source>
        <dbReference type="Proteomes" id="UP001374584"/>
    </source>
</evidence>
<keyword evidence="6 7" id="KW-0560">Oxidoreductase</keyword>
<evidence type="ECO:0000313" key="8">
    <source>
        <dbReference type="EMBL" id="KAK7351975.1"/>
    </source>
</evidence>
<dbReference type="GO" id="GO:0005829">
    <property type="term" value="C:cytosol"/>
    <property type="evidence" value="ECO:0007669"/>
    <property type="project" value="TreeGrafter"/>
</dbReference>
<evidence type="ECO:0000256" key="4">
    <source>
        <dbReference type="ARBA" id="ARBA00022630"/>
    </source>
</evidence>
<dbReference type="GO" id="GO:0071949">
    <property type="term" value="F:FAD binding"/>
    <property type="evidence" value="ECO:0007669"/>
    <property type="project" value="TreeGrafter"/>
</dbReference>
<dbReference type="PANTHER" id="PTHR45754:SF3">
    <property type="entry name" value="METHYLENETETRAHYDROFOLATE REDUCTASE (NADPH)"/>
    <property type="match status" value="1"/>
</dbReference>
<proteinExistence type="inferred from homology"/>
<reference evidence="8 9" key="1">
    <citation type="submission" date="2024-01" db="EMBL/GenBank/DDBJ databases">
        <title>The genomes of 5 underutilized Papilionoideae crops provide insights into root nodulation and disease resistanc.</title>
        <authorList>
            <person name="Jiang F."/>
        </authorList>
    </citation>
    <scope>NUCLEOTIDE SEQUENCE [LARGE SCALE GENOMIC DNA]</scope>
    <source>
        <strain evidence="8">JINMINGXINNONG_FW02</strain>
        <tissue evidence="8">Leaves</tissue>
    </source>
</reference>
<dbReference type="AlphaFoldDB" id="A0AAN9MBV4"/>
<evidence type="ECO:0000256" key="3">
    <source>
        <dbReference type="ARBA" id="ARBA00006743"/>
    </source>
</evidence>
<accession>A0AAN9MBV4</accession>
<evidence type="ECO:0000256" key="6">
    <source>
        <dbReference type="ARBA" id="ARBA00023002"/>
    </source>
</evidence>
<evidence type="ECO:0000256" key="7">
    <source>
        <dbReference type="RuleBase" id="RU003862"/>
    </source>
</evidence>
<dbReference type="Gene3D" id="3.20.20.220">
    <property type="match status" value="1"/>
</dbReference>
<comment type="cofactor">
    <cofactor evidence="1 7">
        <name>FAD</name>
        <dbReference type="ChEBI" id="CHEBI:57692"/>
    </cofactor>
</comment>
<organism evidence="8 9">
    <name type="scientific">Phaseolus coccineus</name>
    <name type="common">Scarlet runner bean</name>
    <name type="synonym">Phaseolus multiflorus</name>
    <dbReference type="NCBI Taxonomy" id="3886"/>
    <lineage>
        <taxon>Eukaryota</taxon>
        <taxon>Viridiplantae</taxon>
        <taxon>Streptophyta</taxon>
        <taxon>Embryophyta</taxon>
        <taxon>Tracheophyta</taxon>
        <taxon>Spermatophyta</taxon>
        <taxon>Magnoliopsida</taxon>
        <taxon>eudicotyledons</taxon>
        <taxon>Gunneridae</taxon>
        <taxon>Pentapetalae</taxon>
        <taxon>rosids</taxon>
        <taxon>fabids</taxon>
        <taxon>Fabales</taxon>
        <taxon>Fabaceae</taxon>
        <taxon>Papilionoideae</taxon>
        <taxon>50 kb inversion clade</taxon>
        <taxon>NPAAA clade</taxon>
        <taxon>indigoferoid/millettioid clade</taxon>
        <taxon>Phaseoleae</taxon>
        <taxon>Phaseolus</taxon>
    </lineage>
</organism>
<dbReference type="GO" id="GO:0009086">
    <property type="term" value="P:methionine biosynthetic process"/>
    <property type="evidence" value="ECO:0007669"/>
    <property type="project" value="TreeGrafter"/>
</dbReference>
<keyword evidence="4 7" id="KW-0285">Flavoprotein</keyword>
<comment type="similarity">
    <text evidence="3 7">Belongs to the methylenetetrahydrofolate reductase family.</text>
</comment>
<gene>
    <name evidence="8" type="ORF">VNO80_17389</name>
</gene>
<keyword evidence="9" id="KW-1185">Reference proteome</keyword>
<dbReference type="GO" id="GO:0004489">
    <property type="term" value="F:methylenetetrahydrofolate reductase [NAD(P)H] activity"/>
    <property type="evidence" value="ECO:0007669"/>
    <property type="project" value="InterPro"/>
</dbReference>
<dbReference type="EMBL" id="JAYMYR010000007">
    <property type="protein sequence ID" value="KAK7351975.1"/>
    <property type="molecule type" value="Genomic_DNA"/>
</dbReference>
<evidence type="ECO:0000256" key="5">
    <source>
        <dbReference type="ARBA" id="ARBA00022827"/>
    </source>
</evidence>
<dbReference type="InterPro" id="IPR029041">
    <property type="entry name" value="FAD-linked_oxidoreductase-like"/>
</dbReference>
<evidence type="ECO:0000256" key="2">
    <source>
        <dbReference type="ARBA" id="ARBA00004777"/>
    </source>
</evidence>
<comment type="caution">
    <text evidence="8">The sequence shown here is derived from an EMBL/GenBank/DDBJ whole genome shotgun (WGS) entry which is preliminary data.</text>
</comment>
<keyword evidence="5 7" id="KW-0274">FAD</keyword>
<comment type="pathway">
    <text evidence="2 7">One-carbon metabolism; tetrahydrofolate interconversion.</text>
</comment>
<sequence>MAVKSSLIDSLFDSIRSERSNRKGIQVNRSSRPMLRILHSPISNANHESSLFSPIRKRQERDWLISLGAGGTTADLGLEIANKMQNIVCVDTMMHLTCTNMPVEKIDHALHTIKSNGLHNLLALRGDPSHGQDKFVQVKHIIAKYGDYFGITIAGYPGTSGCYRK</sequence>
<dbReference type="Proteomes" id="UP001374584">
    <property type="component" value="Unassembled WGS sequence"/>
</dbReference>
<dbReference type="SUPFAM" id="SSF51730">
    <property type="entry name" value="FAD-linked oxidoreductase"/>
    <property type="match status" value="1"/>
</dbReference>
<dbReference type="GO" id="GO:0035999">
    <property type="term" value="P:tetrahydrofolate interconversion"/>
    <property type="evidence" value="ECO:0007669"/>
    <property type="project" value="TreeGrafter"/>
</dbReference>
<evidence type="ECO:0000256" key="1">
    <source>
        <dbReference type="ARBA" id="ARBA00001974"/>
    </source>
</evidence>
<dbReference type="Pfam" id="PF02219">
    <property type="entry name" value="MTHFR"/>
    <property type="match status" value="1"/>
</dbReference>
<protein>
    <recommendedName>
        <fullName evidence="7">Methylenetetrahydrofolate reductase</fullName>
    </recommendedName>
</protein>
<dbReference type="InterPro" id="IPR003171">
    <property type="entry name" value="Mehydrof_redctse-like"/>
</dbReference>
<name>A0AAN9MBV4_PHACN</name>